<keyword evidence="2" id="KW-0472">Membrane</keyword>
<accession>A0ABN8PB80</accession>
<evidence type="ECO:0000256" key="2">
    <source>
        <dbReference type="SAM" id="Phobius"/>
    </source>
</evidence>
<keyword evidence="4" id="KW-1185">Reference proteome</keyword>
<organism evidence="3 4">
    <name type="scientific">Porites lobata</name>
    <dbReference type="NCBI Taxonomy" id="104759"/>
    <lineage>
        <taxon>Eukaryota</taxon>
        <taxon>Metazoa</taxon>
        <taxon>Cnidaria</taxon>
        <taxon>Anthozoa</taxon>
        <taxon>Hexacorallia</taxon>
        <taxon>Scleractinia</taxon>
        <taxon>Fungiina</taxon>
        <taxon>Poritidae</taxon>
        <taxon>Porites</taxon>
    </lineage>
</organism>
<reference evidence="3 4" key="1">
    <citation type="submission" date="2022-05" db="EMBL/GenBank/DDBJ databases">
        <authorList>
            <consortium name="Genoscope - CEA"/>
            <person name="William W."/>
        </authorList>
    </citation>
    <scope>NUCLEOTIDE SEQUENCE [LARGE SCALE GENOMIC DNA]</scope>
</reference>
<evidence type="ECO:0000313" key="3">
    <source>
        <dbReference type="EMBL" id="CAH3140218.1"/>
    </source>
</evidence>
<keyword evidence="2" id="KW-1133">Transmembrane helix</keyword>
<evidence type="ECO:0000313" key="4">
    <source>
        <dbReference type="Proteomes" id="UP001159405"/>
    </source>
</evidence>
<protein>
    <submittedName>
        <fullName evidence="3">Uncharacterized protein</fullName>
    </submittedName>
</protein>
<feature type="transmembrane region" description="Helical" evidence="2">
    <location>
        <begin position="90"/>
        <end position="112"/>
    </location>
</feature>
<sequence length="134" mass="15706">MNRNILFVFGILTLLTIAVFLTDSSKSRVRFHDRRFLRSRWRLRPTAKPTRRYRTPLRQAQNNQHSDSPPVFTNQEDVRKYYDDIYENGLSWISIFVIMVAAGVPAGSNAEVNARGKYLSKKEEEEKNLLIIFK</sequence>
<name>A0ABN8PB80_9CNID</name>
<comment type="caution">
    <text evidence="3">The sequence shown here is derived from an EMBL/GenBank/DDBJ whole genome shotgun (WGS) entry which is preliminary data.</text>
</comment>
<feature type="non-terminal residue" evidence="3">
    <location>
        <position position="134"/>
    </location>
</feature>
<evidence type="ECO:0000256" key="1">
    <source>
        <dbReference type="SAM" id="MobiDB-lite"/>
    </source>
</evidence>
<keyword evidence="2" id="KW-0812">Transmembrane</keyword>
<proteinExistence type="predicted"/>
<feature type="region of interest" description="Disordered" evidence="1">
    <location>
        <begin position="52"/>
        <end position="72"/>
    </location>
</feature>
<dbReference type="Proteomes" id="UP001159405">
    <property type="component" value="Unassembled WGS sequence"/>
</dbReference>
<feature type="compositionally biased region" description="Polar residues" evidence="1">
    <location>
        <begin position="58"/>
        <end position="72"/>
    </location>
</feature>
<dbReference type="EMBL" id="CALNXK010000064">
    <property type="protein sequence ID" value="CAH3140218.1"/>
    <property type="molecule type" value="Genomic_DNA"/>
</dbReference>
<gene>
    <name evidence="3" type="ORF">PLOB_00041109</name>
</gene>